<keyword evidence="3" id="KW-1185">Reference proteome</keyword>
<accession>A0A5N5XH36</accession>
<evidence type="ECO:0008006" key="4">
    <source>
        <dbReference type="Google" id="ProtNLM"/>
    </source>
</evidence>
<organism evidence="2 3">
    <name type="scientific">Aspergillus leporis</name>
    <dbReference type="NCBI Taxonomy" id="41062"/>
    <lineage>
        <taxon>Eukaryota</taxon>
        <taxon>Fungi</taxon>
        <taxon>Dikarya</taxon>
        <taxon>Ascomycota</taxon>
        <taxon>Pezizomycotina</taxon>
        <taxon>Eurotiomycetes</taxon>
        <taxon>Eurotiomycetidae</taxon>
        <taxon>Eurotiales</taxon>
        <taxon>Aspergillaceae</taxon>
        <taxon>Aspergillus</taxon>
        <taxon>Aspergillus subgen. Circumdati</taxon>
    </lineage>
</organism>
<dbReference type="AlphaFoldDB" id="A0A5N5XH36"/>
<protein>
    <recommendedName>
        <fullName evidence="4">Lysine decarboxylase-like protein</fullName>
    </recommendedName>
</protein>
<dbReference type="GO" id="GO:0016799">
    <property type="term" value="F:hydrolase activity, hydrolyzing N-glycosyl compounds"/>
    <property type="evidence" value="ECO:0007669"/>
    <property type="project" value="TreeGrafter"/>
</dbReference>
<dbReference type="GO" id="GO:0005829">
    <property type="term" value="C:cytosol"/>
    <property type="evidence" value="ECO:0007669"/>
    <property type="project" value="TreeGrafter"/>
</dbReference>
<evidence type="ECO:0000256" key="1">
    <source>
        <dbReference type="SAM" id="MobiDB-lite"/>
    </source>
</evidence>
<feature type="region of interest" description="Disordered" evidence="1">
    <location>
        <begin position="1"/>
        <end position="21"/>
    </location>
</feature>
<dbReference type="GO" id="GO:0009691">
    <property type="term" value="P:cytokinin biosynthetic process"/>
    <property type="evidence" value="ECO:0007669"/>
    <property type="project" value="TreeGrafter"/>
</dbReference>
<evidence type="ECO:0000313" key="3">
    <source>
        <dbReference type="Proteomes" id="UP000326565"/>
    </source>
</evidence>
<name>A0A5N5XH36_9EURO</name>
<evidence type="ECO:0000313" key="2">
    <source>
        <dbReference type="EMBL" id="KAB8078854.1"/>
    </source>
</evidence>
<dbReference type="PANTHER" id="PTHR31223">
    <property type="entry name" value="LOG FAMILY PROTEIN YJL055W"/>
    <property type="match status" value="1"/>
</dbReference>
<gene>
    <name evidence="2" type="ORF">BDV29DRAFT_201270</name>
</gene>
<dbReference type="InterPro" id="IPR031100">
    <property type="entry name" value="LOG_fam"/>
</dbReference>
<dbReference type="Gene3D" id="3.40.50.450">
    <property type="match status" value="1"/>
</dbReference>
<dbReference type="OrthoDB" id="414463at2759"/>
<dbReference type="SUPFAM" id="SSF102405">
    <property type="entry name" value="MCP/YpsA-like"/>
    <property type="match status" value="1"/>
</dbReference>
<proteinExistence type="predicted"/>
<dbReference type="PANTHER" id="PTHR31223:SF70">
    <property type="entry name" value="LOG FAMILY PROTEIN YJL055W"/>
    <property type="match status" value="1"/>
</dbReference>
<dbReference type="EMBL" id="ML732154">
    <property type="protein sequence ID" value="KAB8078854.1"/>
    <property type="molecule type" value="Genomic_DNA"/>
</dbReference>
<dbReference type="Proteomes" id="UP000326565">
    <property type="component" value="Unassembled WGS sequence"/>
</dbReference>
<feature type="compositionally biased region" description="Basic and acidic residues" evidence="1">
    <location>
        <begin position="8"/>
        <end position="19"/>
    </location>
</feature>
<sequence>MALRQQSLRKDQSLAKESDSAEDMVAAIQGAQPGASPEYVAAARALARELHQANAKLIYGGGTTGLMGELARTLVSLSGLSAVHGFHRFNPRSQTGGADSSDDFGRLQEQEPSITESEHGTTTVGTDMQSRKRLMAQQVLDGGPGSGFVAELITWNQLGVHDKGIVLLNIDGFWDGFLVWLRKAVEQRFIGQGNKDIAVERTKG</sequence>
<reference evidence="2 3" key="1">
    <citation type="submission" date="2019-04" db="EMBL/GenBank/DDBJ databases">
        <title>Friends and foes A comparative genomics study of 23 Aspergillus species from section Flavi.</title>
        <authorList>
            <consortium name="DOE Joint Genome Institute"/>
            <person name="Kjaerbolling I."/>
            <person name="Vesth T."/>
            <person name="Frisvad J.C."/>
            <person name="Nybo J.L."/>
            <person name="Theobald S."/>
            <person name="Kildgaard S."/>
            <person name="Isbrandt T."/>
            <person name="Kuo A."/>
            <person name="Sato A."/>
            <person name="Lyhne E.K."/>
            <person name="Kogle M.E."/>
            <person name="Wiebenga A."/>
            <person name="Kun R.S."/>
            <person name="Lubbers R.J."/>
            <person name="Makela M.R."/>
            <person name="Barry K."/>
            <person name="Chovatia M."/>
            <person name="Clum A."/>
            <person name="Daum C."/>
            <person name="Haridas S."/>
            <person name="He G."/>
            <person name="LaButti K."/>
            <person name="Lipzen A."/>
            <person name="Mondo S."/>
            <person name="Riley R."/>
            <person name="Salamov A."/>
            <person name="Simmons B.A."/>
            <person name="Magnuson J.K."/>
            <person name="Henrissat B."/>
            <person name="Mortensen U.H."/>
            <person name="Larsen T.O."/>
            <person name="Devries R.P."/>
            <person name="Grigoriev I.V."/>
            <person name="Machida M."/>
            <person name="Baker S.E."/>
            <person name="Andersen M.R."/>
        </authorList>
    </citation>
    <scope>NUCLEOTIDE SEQUENCE [LARGE SCALE GENOMIC DNA]</scope>
    <source>
        <strain evidence="2 3">CBS 151.66</strain>
    </source>
</reference>
<dbReference type="Pfam" id="PF03641">
    <property type="entry name" value="Lysine_decarbox"/>
    <property type="match status" value="1"/>
</dbReference>